<proteinExistence type="predicted"/>
<name>A0A0K0Y939_9RHOB</name>
<evidence type="ECO:0000313" key="2">
    <source>
        <dbReference type="Proteomes" id="UP000067444"/>
    </source>
</evidence>
<protein>
    <submittedName>
        <fullName evidence="1">Uncharacterized protein</fullName>
    </submittedName>
</protein>
<dbReference type="KEGG" id="otm:OSB_28830"/>
<reference evidence="1 2" key="1">
    <citation type="journal article" date="2015" name="Genome Announc.">
        <title>Closed Genome Sequence of Octadecabacter temperatus SB1, the First Mesophilic Species of the Genus Octadecabacter.</title>
        <authorList>
            <person name="Voget S."/>
            <person name="Billerbeck S."/>
            <person name="Simon M."/>
            <person name="Daniel R."/>
        </authorList>
    </citation>
    <scope>NUCLEOTIDE SEQUENCE [LARGE SCALE GENOMIC DNA]</scope>
    <source>
        <strain evidence="1 2">SB1</strain>
    </source>
</reference>
<gene>
    <name evidence="1" type="ORF">OSB_28830</name>
</gene>
<accession>A0A0K0Y939</accession>
<dbReference type="EMBL" id="CP012160">
    <property type="protein sequence ID" value="AKS47406.1"/>
    <property type="molecule type" value="Genomic_DNA"/>
</dbReference>
<dbReference type="OrthoDB" id="7864841at2"/>
<sequence>MKLAGFLVGAGVAGLGVYAFNVLTTVTGDDLLSTYLSDHCLPYVQTGETPFTDIGRTPGVYDEVEVSENLENAGAAILENNRFVAEWGEAENPNDPTSQLRVCIVEVSYTENSVEGFVVEPDGFIARYTDVIATAEPLVPEVDVLTDGPRTIGWYSADRDPFEGLRVVMVARPARVSSVMVVGDAN</sequence>
<dbReference type="RefSeq" id="WP_049835609.1">
    <property type="nucleotide sequence ID" value="NZ_CP012160.1"/>
</dbReference>
<dbReference type="AlphaFoldDB" id="A0A0K0Y939"/>
<organism evidence="1 2">
    <name type="scientific">Octadecabacter temperatus</name>
    <dbReference type="NCBI Taxonomy" id="1458307"/>
    <lineage>
        <taxon>Bacteria</taxon>
        <taxon>Pseudomonadati</taxon>
        <taxon>Pseudomonadota</taxon>
        <taxon>Alphaproteobacteria</taxon>
        <taxon>Rhodobacterales</taxon>
        <taxon>Roseobacteraceae</taxon>
        <taxon>Octadecabacter</taxon>
    </lineage>
</organism>
<keyword evidence="2" id="KW-1185">Reference proteome</keyword>
<dbReference type="STRING" id="1458307.OSB_28830"/>
<evidence type="ECO:0000313" key="1">
    <source>
        <dbReference type="EMBL" id="AKS47406.1"/>
    </source>
</evidence>
<dbReference type="Proteomes" id="UP000067444">
    <property type="component" value="Chromosome"/>
</dbReference>